<sequence length="117" mass="13406">MRLAYCVLLISSPLCSIFQGFIETQEHFLLSYPLKSAVWLGICLEFFVTVPPPSTLSVFTSFSLASYAGPHYSSRFGFWMAHIWYLRPPLDIPLQFRLISTFFGSCNFSQINLLPLR</sequence>
<dbReference type="Proteomes" id="UP000077315">
    <property type="component" value="Unassembled WGS sequence"/>
</dbReference>
<dbReference type="EMBL" id="KV440980">
    <property type="protein sequence ID" value="OAD73789.1"/>
    <property type="molecule type" value="Genomic_DNA"/>
</dbReference>
<gene>
    <name evidence="1" type="ORF">PHYBLDRAFT_145260</name>
</gene>
<evidence type="ECO:0000313" key="2">
    <source>
        <dbReference type="Proteomes" id="UP000077315"/>
    </source>
</evidence>
<dbReference type="OrthoDB" id="2288126at2759"/>
<reference evidence="2" key="1">
    <citation type="submission" date="2015-06" db="EMBL/GenBank/DDBJ databases">
        <title>Expansion of signal transduction pathways in fungi by whole-genome duplication.</title>
        <authorList>
            <consortium name="DOE Joint Genome Institute"/>
            <person name="Corrochano L.M."/>
            <person name="Kuo A."/>
            <person name="Marcet-Houben M."/>
            <person name="Polaino S."/>
            <person name="Salamov A."/>
            <person name="Villalobos J.M."/>
            <person name="Alvarez M.I."/>
            <person name="Avalos J."/>
            <person name="Benito E.P."/>
            <person name="Benoit I."/>
            <person name="Burger G."/>
            <person name="Camino L.P."/>
            <person name="Canovas D."/>
            <person name="Cerda-Olmedo E."/>
            <person name="Cheng J.-F."/>
            <person name="Dominguez A."/>
            <person name="Elias M."/>
            <person name="Eslava A.P."/>
            <person name="Glaser F."/>
            <person name="Grimwood J."/>
            <person name="Gutierrez G."/>
            <person name="Heitman J."/>
            <person name="Henrissat B."/>
            <person name="Iturriaga E.A."/>
            <person name="Lang B.F."/>
            <person name="Lavin J.L."/>
            <person name="Lee S."/>
            <person name="Li W."/>
            <person name="Lindquist E."/>
            <person name="Lopez-Garcia S."/>
            <person name="Luque E.M."/>
            <person name="Marcos A.T."/>
            <person name="Martin J."/>
            <person name="McCluskey K."/>
            <person name="Medina H.R."/>
            <person name="Miralles-Duran A."/>
            <person name="Miyazaki A."/>
            <person name="Munoz-Torres E."/>
            <person name="Oguiza J.A."/>
            <person name="Ohm R."/>
            <person name="Olmedo M."/>
            <person name="Orejas M."/>
            <person name="Ortiz-Castellanos L."/>
            <person name="Pisabarro A.G."/>
            <person name="Rodriguez-Romero J."/>
            <person name="Ruiz-Herrera J."/>
            <person name="Ruiz-Vazquez R."/>
            <person name="Sanz C."/>
            <person name="Schackwitz W."/>
            <person name="Schmutz J."/>
            <person name="Shahriari M."/>
            <person name="Shelest E."/>
            <person name="Silva-Franco F."/>
            <person name="Soanes D."/>
            <person name="Syed K."/>
            <person name="Tagua V.G."/>
            <person name="Talbot N.J."/>
            <person name="Thon M."/>
            <person name="De vries R.P."/>
            <person name="Wiebenga A."/>
            <person name="Yadav J.S."/>
            <person name="Braun E.L."/>
            <person name="Baker S."/>
            <person name="Garre V."/>
            <person name="Horwitz B."/>
            <person name="Torres-Martinez S."/>
            <person name="Idnurm A."/>
            <person name="Herrera-Estrella A."/>
            <person name="Gabaldon T."/>
            <person name="Grigoriev I.V."/>
        </authorList>
    </citation>
    <scope>NUCLEOTIDE SEQUENCE [LARGE SCALE GENOMIC DNA]</scope>
    <source>
        <strain evidence="2">NRRL 1555(-)</strain>
    </source>
</reference>
<dbReference type="VEuPathDB" id="FungiDB:PHYBLDRAFT_145260"/>
<organism evidence="1 2">
    <name type="scientific">Phycomyces blakesleeanus (strain ATCC 8743b / DSM 1359 / FGSC 10004 / NBRC 33097 / NRRL 1555)</name>
    <dbReference type="NCBI Taxonomy" id="763407"/>
    <lineage>
        <taxon>Eukaryota</taxon>
        <taxon>Fungi</taxon>
        <taxon>Fungi incertae sedis</taxon>
        <taxon>Mucoromycota</taxon>
        <taxon>Mucoromycotina</taxon>
        <taxon>Mucoromycetes</taxon>
        <taxon>Mucorales</taxon>
        <taxon>Phycomycetaceae</taxon>
        <taxon>Phycomyces</taxon>
    </lineage>
</organism>
<dbReference type="AlphaFoldDB" id="A0A167MSF5"/>
<dbReference type="InParanoid" id="A0A167MSF5"/>
<dbReference type="RefSeq" id="XP_018291829.1">
    <property type="nucleotide sequence ID" value="XM_018431398.1"/>
</dbReference>
<name>A0A167MSF5_PHYB8</name>
<dbReference type="GeneID" id="28992304"/>
<keyword evidence="2" id="KW-1185">Reference proteome</keyword>
<proteinExistence type="predicted"/>
<accession>A0A167MSF5</accession>
<protein>
    <submittedName>
        <fullName evidence="1">Uncharacterized protein</fullName>
    </submittedName>
</protein>
<evidence type="ECO:0000313" key="1">
    <source>
        <dbReference type="EMBL" id="OAD73789.1"/>
    </source>
</evidence>